<dbReference type="Pfam" id="PF00106">
    <property type="entry name" value="adh_short"/>
    <property type="match status" value="1"/>
</dbReference>
<dbReference type="InterPro" id="IPR057326">
    <property type="entry name" value="KR_dom"/>
</dbReference>
<dbReference type="PANTHER" id="PTHR44196">
    <property type="entry name" value="DEHYDROGENASE/REDUCTASE SDR FAMILY MEMBER 7B"/>
    <property type="match status" value="1"/>
</dbReference>
<dbReference type="CDD" id="cd05233">
    <property type="entry name" value="SDR_c"/>
    <property type="match status" value="1"/>
</dbReference>
<dbReference type="PROSITE" id="PS00061">
    <property type="entry name" value="ADH_SHORT"/>
    <property type="match status" value="1"/>
</dbReference>
<evidence type="ECO:0000259" key="4">
    <source>
        <dbReference type="SMART" id="SM00822"/>
    </source>
</evidence>
<dbReference type="InterPro" id="IPR002347">
    <property type="entry name" value="SDR_fam"/>
</dbReference>
<dbReference type="GO" id="GO:0016491">
    <property type="term" value="F:oxidoreductase activity"/>
    <property type="evidence" value="ECO:0007669"/>
    <property type="project" value="UniProtKB-KW"/>
</dbReference>
<gene>
    <name evidence="5" type="ORF">HD592_001270</name>
</gene>
<keyword evidence="6" id="KW-1185">Reference proteome</keyword>
<dbReference type="InterPro" id="IPR020904">
    <property type="entry name" value="Sc_DH/Rdtase_CS"/>
</dbReference>
<protein>
    <submittedName>
        <fullName evidence="5">NADP-dependent 3-hydroxy acid dehydrogenase YdfG</fullName>
    </submittedName>
</protein>
<comment type="caution">
    <text evidence="5">The sequence shown here is derived from an EMBL/GenBank/DDBJ whole genome shotgun (WGS) entry which is preliminary data.</text>
</comment>
<dbReference type="InterPro" id="IPR036291">
    <property type="entry name" value="NAD(P)-bd_dom_sf"/>
</dbReference>
<accession>A0A923E5W0</accession>
<evidence type="ECO:0000256" key="1">
    <source>
        <dbReference type="ARBA" id="ARBA00006484"/>
    </source>
</evidence>
<feature type="domain" description="Ketoreductase" evidence="4">
    <location>
        <begin position="5"/>
        <end position="182"/>
    </location>
</feature>
<dbReference type="RefSeq" id="WP_184452633.1">
    <property type="nucleotide sequence ID" value="NZ_JACHMK010000001.1"/>
</dbReference>
<dbReference type="PRINTS" id="PR00080">
    <property type="entry name" value="SDRFAMILY"/>
</dbReference>
<name>A0A923E5W0_9ACTO</name>
<dbReference type="SUPFAM" id="SSF51735">
    <property type="entry name" value="NAD(P)-binding Rossmann-fold domains"/>
    <property type="match status" value="1"/>
</dbReference>
<evidence type="ECO:0000313" key="6">
    <source>
        <dbReference type="Proteomes" id="UP000617426"/>
    </source>
</evidence>
<reference evidence="5" key="1">
    <citation type="submission" date="2020-08" db="EMBL/GenBank/DDBJ databases">
        <title>Sequencing the genomes of 1000 actinobacteria strains.</title>
        <authorList>
            <person name="Klenk H.-P."/>
        </authorList>
    </citation>
    <scope>NUCLEOTIDE SEQUENCE</scope>
    <source>
        <strain evidence="5">DSM 10695</strain>
    </source>
</reference>
<evidence type="ECO:0000313" key="5">
    <source>
        <dbReference type="EMBL" id="MBB6334705.1"/>
    </source>
</evidence>
<dbReference type="Gene3D" id="3.40.50.720">
    <property type="entry name" value="NAD(P)-binding Rossmann-like Domain"/>
    <property type="match status" value="1"/>
</dbReference>
<evidence type="ECO:0000256" key="3">
    <source>
        <dbReference type="RuleBase" id="RU000363"/>
    </source>
</evidence>
<dbReference type="PRINTS" id="PR00081">
    <property type="entry name" value="GDHRDH"/>
</dbReference>
<dbReference type="AlphaFoldDB" id="A0A923E5W0"/>
<dbReference type="PANTHER" id="PTHR44196:SF1">
    <property type="entry name" value="DEHYDROGENASE_REDUCTASE SDR FAMILY MEMBER 7B"/>
    <property type="match status" value="1"/>
</dbReference>
<sequence length="234" mass="25333">MPDRPVALVTGATRGLGSAIARALAPTHRLIIGGRSEEAVAKACAEYDDALGLVADLADEDATARALRGALARSGGLDVLVNNAGIGWKASIEDTSRDQWREILETNLIAVADLTRLCLPALRDSKGTVVMVNSGAGVRIYPGDAAYTVSKWALRSFTECLRESERGRIRVVSVHPGRIDTDMQVRMQMQAGRSYRPEEHMRAEDVAAAIRMAVDLPVSTNLDEIHMRTTEVKL</sequence>
<organism evidence="5 6">
    <name type="scientific">Schaalia hyovaginalis</name>
    <dbReference type="NCBI Taxonomy" id="29316"/>
    <lineage>
        <taxon>Bacteria</taxon>
        <taxon>Bacillati</taxon>
        <taxon>Actinomycetota</taxon>
        <taxon>Actinomycetes</taxon>
        <taxon>Actinomycetales</taxon>
        <taxon>Actinomycetaceae</taxon>
        <taxon>Schaalia</taxon>
    </lineage>
</organism>
<comment type="similarity">
    <text evidence="1 3">Belongs to the short-chain dehydrogenases/reductases (SDR) family.</text>
</comment>
<evidence type="ECO:0000256" key="2">
    <source>
        <dbReference type="ARBA" id="ARBA00023002"/>
    </source>
</evidence>
<dbReference type="NCBIfam" id="NF006073">
    <property type="entry name" value="PRK08219.1"/>
    <property type="match status" value="1"/>
</dbReference>
<keyword evidence="2" id="KW-0560">Oxidoreductase</keyword>
<proteinExistence type="inferred from homology"/>
<dbReference type="GO" id="GO:0016020">
    <property type="term" value="C:membrane"/>
    <property type="evidence" value="ECO:0007669"/>
    <property type="project" value="TreeGrafter"/>
</dbReference>
<dbReference type="EMBL" id="JACHMK010000001">
    <property type="protein sequence ID" value="MBB6334705.1"/>
    <property type="molecule type" value="Genomic_DNA"/>
</dbReference>
<dbReference type="SMART" id="SM00822">
    <property type="entry name" value="PKS_KR"/>
    <property type="match status" value="1"/>
</dbReference>
<dbReference type="Proteomes" id="UP000617426">
    <property type="component" value="Unassembled WGS sequence"/>
</dbReference>